<evidence type="ECO:0000256" key="1">
    <source>
        <dbReference type="SAM" id="Phobius"/>
    </source>
</evidence>
<dbReference type="RefSeq" id="WP_149691017.1">
    <property type="nucleotide sequence ID" value="NZ_SDPQ02000004.1"/>
</dbReference>
<evidence type="ECO:0008006" key="4">
    <source>
        <dbReference type="Google" id="ProtNLM"/>
    </source>
</evidence>
<dbReference type="EMBL" id="SDPQ02000004">
    <property type="protein sequence ID" value="KAA1394411.1"/>
    <property type="molecule type" value="Genomic_DNA"/>
</dbReference>
<accession>A0A5M4FB10</accession>
<keyword evidence="3" id="KW-1185">Reference proteome</keyword>
<name>A0A5M4FB10_9ACTN</name>
<keyword evidence="1" id="KW-0472">Membrane</keyword>
<feature type="transmembrane region" description="Helical" evidence="1">
    <location>
        <begin position="18"/>
        <end position="39"/>
    </location>
</feature>
<dbReference type="Proteomes" id="UP000380867">
    <property type="component" value="Unassembled WGS sequence"/>
</dbReference>
<feature type="transmembrane region" description="Helical" evidence="1">
    <location>
        <begin position="78"/>
        <end position="96"/>
    </location>
</feature>
<evidence type="ECO:0000313" key="3">
    <source>
        <dbReference type="Proteomes" id="UP000380867"/>
    </source>
</evidence>
<sequence length="97" mass="10437">MARTRVRRELTTEQVQRWVVSFLILAVSSFPIGALVAVIRSIVDDGRRSDGTILLAVMAVIGIVALGAIRLVHRRPAFAPWILLGAVPAVVAGVLIL</sequence>
<evidence type="ECO:0000313" key="2">
    <source>
        <dbReference type="EMBL" id="KAA1394411.1"/>
    </source>
</evidence>
<reference evidence="2" key="1">
    <citation type="submission" date="2019-09" db="EMBL/GenBank/DDBJ databases">
        <authorList>
            <person name="Li J."/>
        </authorList>
    </citation>
    <scope>NUCLEOTIDE SEQUENCE [LARGE SCALE GENOMIC DNA]</scope>
    <source>
        <strain evidence="2">JCM 14732</strain>
    </source>
</reference>
<proteinExistence type="predicted"/>
<comment type="caution">
    <text evidence="2">The sequence shown here is derived from an EMBL/GenBank/DDBJ whole genome shotgun (WGS) entry which is preliminary data.</text>
</comment>
<organism evidence="2 3">
    <name type="scientific">Aeromicrobium ginsengisoli</name>
    <dbReference type="NCBI Taxonomy" id="363867"/>
    <lineage>
        <taxon>Bacteria</taxon>
        <taxon>Bacillati</taxon>
        <taxon>Actinomycetota</taxon>
        <taxon>Actinomycetes</taxon>
        <taxon>Propionibacteriales</taxon>
        <taxon>Nocardioidaceae</taxon>
        <taxon>Aeromicrobium</taxon>
    </lineage>
</organism>
<keyword evidence="1" id="KW-0812">Transmembrane</keyword>
<protein>
    <recommendedName>
        <fullName evidence="4">DUF805 domain-containing protein</fullName>
    </recommendedName>
</protein>
<feature type="transmembrane region" description="Helical" evidence="1">
    <location>
        <begin position="51"/>
        <end position="72"/>
    </location>
</feature>
<gene>
    <name evidence="2" type="ORF">ESP70_019655</name>
</gene>
<dbReference type="AlphaFoldDB" id="A0A5M4FB10"/>
<keyword evidence="1" id="KW-1133">Transmembrane helix</keyword>
<dbReference type="OrthoDB" id="3788664at2"/>